<dbReference type="AlphaFoldDB" id="A0A9W7Y528"/>
<sequence length="127" mass="13349">MSTTPTTSMYTVLDDAPFSRSASPSPTVIRYRHSEESRSLPGHIIMPHHRSAGIGGYSQCYSPSGIGGHVHGQRDMGIGKACLGDCSPRISPASRSASRSASPALRSGLASFKRVLSFGSLSGAKEQ</sequence>
<evidence type="ECO:0000313" key="2">
    <source>
        <dbReference type="Proteomes" id="UP001149813"/>
    </source>
</evidence>
<comment type="caution">
    <text evidence="1">The sequence shown here is derived from an EMBL/GenBank/DDBJ whole genome shotgun (WGS) entry which is preliminary data.</text>
</comment>
<proteinExistence type="predicted"/>
<evidence type="ECO:0000313" key="1">
    <source>
        <dbReference type="EMBL" id="KAJ1724687.1"/>
    </source>
</evidence>
<reference evidence="1" key="1">
    <citation type="submission" date="2022-07" db="EMBL/GenBank/DDBJ databases">
        <title>Phylogenomic reconstructions and comparative analyses of Kickxellomycotina fungi.</title>
        <authorList>
            <person name="Reynolds N.K."/>
            <person name="Stajich J.E."/>
            <person name="Barry K."/>
            <person name="Grigoriev I.V."/>
            <person name="Crous P."/>
            <person name="Smith M.E."/>
        </authorList>
    </citation>
    <scope>NUCLEOTIDE SEQUENCE</scope>
    <source>
        <strain evidence="1">NBRC 32514</strain>
    </source>
</reference>
<dbReference type="Proteomes" id="UP001149813">
    <property type="component" value="Unassembled WGS sequence"/>
</dbReference>
<organism evidence="1 2">
    <name type="scientific">Coemansia erecta</name>
    <dbReference type="NCBI Taxonomy" id="147472"/>
    <lineage>
        <taxon>Eukaryota</taxon>
        <taxon>Fungi</taxon>
        <taxon>Fungi incertae sedis</taxon>
        <taxon>Zoopagomycota</taxon>
        <taxon>Kickxellomycotina</taxon>
        <taxon>Kickxellomycetes</taxon>
        <taxon>Kickxellales</taxon>
        <taxon>Kickxellaceae</taxon>
        <taxon>Coemansia</taxon>
    </lineage>
</organism>
<keyword evidence="2" id="KW-1185">Reference proteome</keyword>
<dbReference type="EMBL" id="JANBOJ010000023">
    <property type="protein sequence ID" value="KAJ1724687.1"/>
    <property type="molecule type" value="Genomic_DNA"/>
</dbReference>
<dbReference type="OrthoDB" id="5536278at2759"/>
<protein>
    <submittedName>
        <fullName evidence="1">Uncharacterized protein</fullName>
    </submittedName>
</protein>
<gene>
    <name evidence="1" type="ORF">LPJ53_001048</name>
</gene>
<name>A0A9W7Y528_9FUNG</name>
<accession>A0A9W7Y528</accession>